<dbReference type="OrthoDB" id="4583477at2759"/>
<comment type="similarity">
    <text evidence="9">Belongs to the ustYa family.</text>
</comment>
<dbReference type="EMBL" id="CU633454">
    <property type="protein sequence ID" value="CAP61421.1"/>
    <property type="molecule type" value="Genomic_DNA"/>
</dbReference>
<evidence type="ECO:0000256" key="8">
    <source>
        <dbReference type="ARBA" id="ARBA00023180"/>
    </source>
</evidence>
<dbReference type="RefSeq" id="XP_001903646.1">
    <property type="nucleotide sequence ID" value="XM_001903611.1"/>
</dbReference>
<keyword evidence="7 10" id="KW-0472">Membrane</keyword>
<accession>B2ADA6</accession>
<reference evidence="12" key="4">
    <citation type="submission" date="2015-04" db="EMBL/GenBank/DDBJ databases">
        <title>Maintaining two mating types: Structure of the mating type locus and its role in heterokaryosis in Podospora anserina.</title>
        <authorList>
            <person name="Grognet P."/>
            <person name="Bidard F."/>
            <person name="Kuchly C."/>
            <person name="Chan Ho Tong L."/>
            <person name="Coppin E."/>
            <person name="Ait Benkhali J."/>
            <person name="Couloux A."/>
            <person name="Wincker P."/>
            <person name="Debuchy R."/>
            <person name="Silar P."/>
        </authorList>
    </citation>
    <scope>NUCLEOTIDE SEQUENCE</scope>
</reference>
<evidence type="ECO:0000313" key="12">
    <source>
        <dbReference type="EMBL" id="CDP27775.1"/>
    </source>
</evidence>
<dbReference type="VEuPathDB" id="FungiDB:PODANS_4_560"/>
<evidence type="ECO:0000256" key="5">
    <source>
        <dbReference type="ARBA" id="ARBA00023002"/>
    </source>
</evidence>
<keyword evidence="6" id="KW-0843">Virulence</keyword>
<proteinExistence type="inferred from homology"/>
<reference evidence="11 13" key="1">
    <citation type="journal article" date="2008" name="Genome Biol.">
        <title>The genome sequence of the model ascomycete fungus Podospora anserina.</title>
        <authorList>
            <person name="Espagne E."/>
            <person name="Lespinet O."/>
            <person name="Malagnac F."/>
            <person name="Da Silva C."/>
            <person name="Jaillon O."/>
            <person name="Porcel B.M."/>
            <person name="Couloux A."/>
            <person name="Aury J.-M."/>
            <person name="Segurens B."/>
            <person name="Poulain J."/>
            <person name="Anthouard V."/>
            <person name="Grossetete S."/>
            <person name="Khalili H."/>
            <person name="Coppin E."/>
            <person name="Dequard-Chablat M."/>
            <person name="Picard M."/>
            <person name="Contamine V."/>
            <person name="Arnaise S."/>
            <person name="Bourdais A."/>
            <person name="Berteaux-Lecellier V."/>
            <person name="Gautheret D."/>
            <person name="de Vries R.P."/>
            <person name="Battaglia E."/>
            <person name="Coutinho P.M."/>
            <person name="Danchin E.G.J."/>
            <person name="Henrissat B."/>
            <person name="El Khoury R."/>
            <person name="Sainsard-Chanet A."/>
            <person name="Boivin A."/>
            <person name="Pinan-Lucarre B."/>
            <person name="Sellem C.H."/>
            <person name="Debuchy R."/>
            <person name="Wincker P."/>
            <person name="Weissenbach J."/>
            <person name="Silar P."/>
        </authorList>
    </citation>
    <scope>NUCLEOTIDE SEQUENCE [LARGE SCALE GENOMIC DNA]</scope>
    <source>
        <strain evidence="13">S / ATCC MYA-4624 / DSM 980 / FGSC 10383</strain>
        <strain evidence="11">S mat+</strain>
    </source>
</reference>
<keyword evidence="8" id="KW-0325">Glycoprotein</keyword>
<dbReference type="EMBL" id="FO904939">
    <property type="protein sequence ID" value="CDP27775.1"/>
    <property type="molecule type" value="Genomic_DNA"/>
</dbReference>
<evidence type="ECO:0000256" key="10">
    <source>
        <dbReference type="SAM" id="Phobius"/>
    </source>
</evidence>
<evidence type="ECO:0000256" key="6">
    <source>
        <dbReference type="ARBA" id="ARBA00023026"/>
    </source>
</evidence>
<sequence length="321" mass="35601">MASSRYSLDSRTTFAGSPISPSTTHAIPKLHGEGLGLLHNWEKSPRSPTIIRSWRDDTTQEGQTPARRSRVLIITLYLLAFFTVLICSCATWGIVAYSTSQTSSQCNSHVTSGKEDTLHLASDISGLVPECMIFPFFLLTAHPGHGSKQPLPTYLVSLRPQTFRPDPEPPTNSTTTPPAWTSSFPLGNGFITTPPNFNPSGSSHLPPPMEFHNQQVYSVAVFHQLHCLQMIMTRYNSLIAGDVKYKRMQGHDDDHSHINHCFGYLRQSLMCCGDTALEGQNPETEGQKVETDGMGVVHMCKDFQVVVEWVEGRRVSDERGV</sequence>
<evidence type="ECO:0000256" key="4">
    <source>
        <dbReference type="ARBA" id="ARBA00022989"/>
    </source>
</evidence>
<dbReference type="GO" id="GO:0016020">
    <property type="term" value="C:membrane"/>
    <property type="evidence" value="ECO:0007669"/>
    <property type="project" value="UniProtKB-SubCell"/>
</dbReference>
<dbReference type="PANTHER" id="PTHR33365">
    <property type="entry name" value="YALI0B05434P"/>
    <property type="match status" value="1"/>
</dbReference>
<dbReference type="GO" id="GO:0016491">
    <property type="term" value="F:oxidoreductase activity"/>
    <property type="evidence" value="ECO:0007669"/>
    <property type="project" value="UniProtKB-KW"/>
</dbReference>
<keyword evidence="3 10" id="KW-0812">Transmembrane</keyword>
<name>B2ADA6_PODAN</name>
<keyword evidence="4 10" id="KW-1133">Transmembrane helix</keyword>
<dbReference type="eggNOG" id="ENOG502SNCH">
    <property type="taxonomic scope" value="Eukaryota"/>
</dbReference>
<gene>
    <name evidence="11" type="ORF">PODANS_4_560</name>
</gene>
<comment type="pathway">
    <text evidence="2">Mycotoxin biosynthesis.</text>
</comment>
<evidence type="ECO:0000313" key="13">
    <source>
        <dbReference type="Proteomes" id="UP000001197"/>
    </source>
</evidence>
<evidence type="ECO:0000256" key="1">
    <source>
        <dbReference type="ARBA" id="ARBA00004167"/>
    </source>
</evidence>
<dbReference type="Proteomes" id="UP000001197">
    <property type="component" value="Chromosome 4"/>
</dbReference>
<evidence type="ECO:0000256" key="7">
    <source>
        <dbReference type="ARBA" id="ARBA00023136"/>
    </source>
</evidence>
<evidence type="ECO:0000256" key="9">
    <source>
        <dbReference type="ARBA" id="ARBA00035112"/>
    </source>
</evidence>
<keyword evidence="13" id="KW-1185">Reference proteome</keyword>
<dbReference type="GeneID" id="6187679"/>
<keyword evidence="5" id="KW-0560">Oxidoreductase</keyword>
<dbReference type="HOGENOM" id="CLU_077453_0_0_1"/>
<protein>
    <submittedName>
        <fullName evidence="11">Podospora anserina S mat+ genomic DNA chromosome 4, supercontig 1</fullName>
    </submittedName>
</protein>
<reference evidence="11" key="2">
    <citation type="submission" date="2008-07" db="EMBL/GenBank/DDBJ databases">
        <authorList>
            <person name="Genoscope - CEA"/>
        </authorList>
    </citation>
    <scope>NUCLEOTIDE SEQUENCE</scope>
    <source>
        <strain evidence="11">S mat+</strain>
    </source>
</reference>
<dbReference type="Pfam" id="PF11807">
    <property type="entry name" value="UstYa"/>
    <property type="match status" value="1"/>
</dbReference>
<dbReference type="GO" id="GO:0043386">
    <property type="term" value="P:mycotoxin biosynthetic process"/>
    <property type="evidence" value="ECO:0007669"/>
    <property type="project" value="InterPro"/>
</dbReference>
<evidence type="ECO:0000256" key="3">
    <source>
        <dbReference type="ARBA" id="ARBA00022692"/>
    </source>
</evidence>
<dbReference type="InterPro" id="IPR021765">
    <property type="entry name" value="UstYa-like"/>
</dbReference>
<reference evidence="13" key="3">
    <citation type="journal article" date="2014" name="Genetics">
        <title>Maintaining two mating types: Structure of the mating type locus and its role in heterokaryosis in Podospora anserina.</title>
        <authorList>
            <person name="Grognet P."/>
            <person name="Bidard F."/>
            <person name="Kuchly C."/>
            <person name="Tong L.C.H."/>
            <person name="Coppin E."/>
            <person name="Benkhali J.A."/>
            <person name="Couloux A."/>
            <person name="Wincker P."/>
            <person name="Debuchy R."/>
            <person name="Silar P."/>
        </authorList>
    </citation>
    <scope>GENOME REANNOTATION</scope>
    <source>
        <strain evidence="13">S / ATCC MYA-4624 / DSM 980 / FGSC 10383</strain>
    </source>
</reference>
<evidence type="ECO:0000256" key="2">
    <source>
        <dbReference type="ARBA" id="ARBA00004685"/>
    </source>
</evidence>
<evidence type="ECO:0000313" key="11">
    <source>
        <dbReference type="EMBL" id="CAP61421.1"/>
    </source>
</evidence>
<dbReference type="AlphaFoldDB" id="B2ADA6"/>
<dbReference type="PANTHER" id="PTHR33365:SF11">
    <property type="entry name" value="TAT PATHWAY SIGNAL SEQUENCE"/>
    <property type="match status" value="1"/>
</dbReference>
<organism evidence="11">
    <name type="scientific">Podospora anserina (strain S / ATCC MYA-4624 / DSM 980 / FGSC 10383)</name>
    <name type="common">Pleurage anserina</name>
    <dbReference type="NCBI Taxonomy" id="515849"/>
    <lineage>
        <taxon>Eukaryota</taxon>
        <taxon>Fungi</taxon>
        <taxon>Dikarya</taxon>
        <taxon>Ascomycota</taxon>
        <taxon>Pezizomycotina</taxon>
        <taxon>Sordariomycetes</taxon>
        <taxon>Sordariomycetidae</taxon>
        <taxon>Sordariales</taxon>
        <taxon>Podosporaceae</taxon>
        <taxon>Podospora</taxon>
        <taxon>Podospora anserina</taxon>
    </lineage>
</organism>
<feature type="transmembrane region" description="Helical" evidence="10">
    <location>
        <begin position="71"/>
        <end position="97"/>
    </location>
</feature>
<comment type="subcellular location">
    <subcellularLocation>
        <location evidence="1">Membrane</location>
        <topology evidence="1">Single-pass membrane protein</topology>
    </subcellularLocation>
</comment>
<dbReference type="KEGG" id="pan:PODANSg661"/>